<dbReference type="GO" id="GO:0005886">
    <property type="term" value="C:plasma membrane"/>
    <property type="evidence" value="ECO:0007669"/>
    <property type="project" value="UniProtKB-SubCell"/>
</dbReference>
<evidence type="ECO:0000256" key="2">
    <source>
        <dbReference type="ARBA" id="ARBA00022475"/>
    </source>
</evidence>
<keyword evidence="8" id="KW-0812">Transmembrane</keyword>
<dbReference type="InterPro" id="IPR013783">
    <property type="entry name" value="Ig-like_fold"/>
</dbReference>
<accession>A0A8X7WWI8</accession>
<keyword evidence="4" id="KW-0391">Immunity</keyword>
<keyword evidence="5 8" id="KW-0472">Membrane</keyword>
<dbReference type="PROSITE" id="PS50835">
    <property type="entry name" value="IG_LIKE"/>
    <property type="match status" value="2"/>
</dbReference>
<evidence type="ECO:0000313" key="10">
    <source>
        <dbReference type="EMBL" id="KAG2457155.1"/>
    </source>
</evidence>
<dbReference type="InterPro" id="IPR007110">
    <property type="entry name" value="Ig-like_dom"/>
</dbReference>
<protein>
    <submittedName>
        <fullName evidence="10">IGK protein</fullName>
    </submittedName>
</protein>
<keyword evidence="3" id="KW-0732">Signal</keyword>
<evidence type="ECO:0000256" key="5">
    <source>
        <dbReference type="ARBA" id="ARBA00023136"/>
    </source>
</evidence>
<sequence length="335" mass="37330">MQPHQSVRAQLGGSVNLACHMKISSQYSYIWIKYTQGELPETIVFWSNHEDRTLKGNDGSTRYQVMTSLSSFNLSIKHLNASDLGTYYCGVVKPESILFGSGTEICLSGSISKESLPIFKVTEEEHIVTLSCIINQDIYGEEFRVLWFHESLGESSQKITTISGNGTMKRDCGSTECIVKSSLNYLAAGKYYCGVVMCGRVFISNETNWNFTGNDFSSGFDPIVLTLALSNLALLILLLVFAFKSIRGCHRYAEVKVVNMAKCKLSSSEVLQAILDNNSDHDFSSSEEDFSDNDDQQRALLDTVKADASDHGDEWVYPFEATCRFTVDVNNYTAE</sequence>
<dbReference type="CDD" id="cd00099">
    <property type="entry name" value="IgV"/>
    <property type="match status" value="1"/>
</dbReference>
<evidence type="ECO:0000256" key="8">
    <source>
        <dbReference type="SAM" id="Phobius"/>
    </source>
</evidence>
<name>A0A8X7WWI8_POLSE</name>
<gene>
    <name evidence="10" type="primary">Igk</name>
    <name evidence="10" type="ORF">GTO96_0012733</name>
</gene>
<evidence type="ECO:0000256" key="3">
    <source>
        <dbReference type="ARBA" id="ARBA00022729"/>
    </source>
</evidence>
<dbReference type="Proteomes" id="UP000886611">
    <property type="component" value="Unassembled WGS sequence"/>
</dbReference>
<feature type="non-terminal residue" evidence="10">
    <location>
        <position position="335"/>
    </location>
</feature>
<evidence type="ECO:0000256" key="1">
    <source>
        <dbReference type="ARBA" id="ARBA00004236"/>
    </source>
</evidence>
<dbReference type="InterPro" id="IPR036179">
    <property type="entry name" value="Ig-like_dom_sf"/>
</dbReference>
<comment type="subcellular location">
    <subcellularLocation>
        <location evidence="1">Cell membrane</location>
    </subcellularLocation>
</comment>
<keyword evidence="8" id="KW-1133">Transmembrane helix</keyword>
<dbReference type="PANTHER" id="PTHR19433:SF133">
    <property type="entry name" value="IMMUNE-TYPE RECEPTOR 5 PRECURSOR-RELATED"/>
    <property type="match status" value="1"/>
</dbReference>
<feature type="transmembrane region" description="Helical" evidence="8">
    <location>
        <begin position="223"/>
        <end position="243"/>
    </location>
</feature>
<feature type="non-terminal residue" evidence="10">
    <location>
        <position position="1"/>
    </location>
</feature>
<organism evidence="10 11">
    <name type="scientific">Polypterus senegalus</name>
    <name type="common">Senegal bichir</name>
    <dbReference type="NCBI Taxonomy" id="55291"/>
    <lineage>
        <taxon>Eukaryota</taxon>
        <taxon>Metazoa</taxon>
        <taxon>Chordata</taxon>
        <taxon>Craniata</taxon>
        <taxon>Vertebrata</taxon>
        <taxon>Euteleostomi</taxon>
        <taxon>Actinopterygii</taxon>
        <taxon>Polypteriformes</taxon>
        <taxon>Polypteridae</taxon>
        <taxon>Polypterus</taxon>
    </lineage>
</organism>
<evidence type="ECO:0000256" key="4">
    <source>
        <dbReference type="ARBA" id="ARBA00022859"/>
    </source>
</evidence>
<dbReference type="PANTHER" id="PTHR19433">
    <property type="entry name" value="T-CELL RECEPTOR ALPHA CHAIN V REGION-RELATED"/>
    <property type="match status" value="1"/>
</dbReference>
<reference evidence="10 11" key="1">
    <citation type="journal article" date="2021" name="Cell">
        <title>Tracing the genetic footprints of vertebrate landing in non-teleost ray-finned fishes.</title>
        <authorList>
            <person name="Bi X."/>
            <person name="Wang K."/>
            <person name="Yang L."/>
            <person name="Pan H."/>
            <person name="Jiang H."/>
            <person name="Wei Q."/>
            <person name="Fang M."/>
            <person name="Yu H."/>
            <person name="Zhu C."/>
            <person name="Cai Y."/>
            <person name="He Y."/>
            <person name="Gan X."/>
            <person name="Zeng H."/>
            <person name="Yu D."/>
            <person name="Zhu Y."/>
            <person name="Jiang H."/>
            <person name="Qiu Q."/>
            <person name="Yang H."/>
            <person name="Zhang Y.E."/>
            <person name="Wang W."/>
            <person name="Zhu M."/>
            <person name="He S."/>
            <person name="Zhang G."/>
        </authorList>
    </citation>
    <scope>NUCLEOTIDE SEQUENCE [LARGE SCALE GENOMIC DNA]</scope>
    <source>
        <strain evidence="10">Bchr_013</strain>
    </source>
</reference>
<evidence type="ECO:0000259" key="9">
    <source>
        <dbReference type="PROSITE" id="PS50835"/>
    </source>
</evidence>
<keyword evidence="2" id="KW-1003">Cell membrane</keyword>
<dbReference type="InterPro" id="IPR052051">
    <property type="entry name" value="TCR_complex_component"/>
</dbReference>
<feature type="domain" description="Ig-like" evidence="9">
    <location>
        <begin position="94"/>
        <end position="195"/>
    </location>
</feature>
<dbReference type="AlphaFoldDB" id="A0A8X7WWI8"/>
<comment type="caution">
    <text evidence="10">The sequence shown here is derived from an EMBL/GenBank/DDBJ whole genome shotgun (WGS) entry which is preliminary data.</text>
</comment>
<feature type="domain" description="Ig-like" evidence="9">
    <location>
        <begin position="1"/>
        <end position="91"/>
    </location>
</feature>
<dbReference type="EMBL" id="JAATIS010008602">
    <property type="protein sequence ID" value="KAG2457155.1"/>
    <property type="molecule type" value="Genomic_DNA"/>
</dbReference>
<dbReference type="GO" id="GO:0009617">
    <property type="term" value="P:response to bacterium"/>
    <property type="evidence" value="ECO:0007669"/>
    <property type="project" value="TreeGrafter"/>
</dbReference>
<keyword evidence="6" id="KW-1015">Disulfide bond</keyword>
<evidence type="ECO:0000256" key="6">
    <source>
        <dbReference type="ARBA" id="ARBA00023157"/>
    </source>
</evidence>
<keyword evidence="7" id="KW-0325">Glycoprotein</keyword>
<dbReference type="Pfam" id="PF07686">
    <property type="entry name" value="V-set"/>
    <property type="match status" value="1"/>
</dbReference>
<evidence type="ECO:0000313" key="11">
    <source>
        <dbReference type="Proteomes" id="UP000886611"/>
    </source>
</evidence>
<feature type="transmembrane region" description="Helical" evidence="8">
    <location>
        <begin position="183"/>
        <end position="203"/>
    </location>
</feature>
<dbReference type="Gene3D" id="2.60.40.10">
    <property type="entry name" value="Immunoglobulins"/>
    <property type="match status" value="2"/>
</dbReference>
<dbReference type="InterPro" id="IPR013106">
    <property type="entry name" value="Ig_V-set"/>
</dbReference>
<evidence type="ECO:0000256" key="7">
    <source>
        <dbReference type="ARBA" id="ARBA00023180"/>
    </source>
</evidence>
<dbReference type="SUPFAM" id="SSF48726">
    <property type="entry name" value="Immunoglobulin"/>
    <property type="match status" value="2"/>
</dbReference>
<dbReference type="GO" id="GO:0002376">
    <property type="term" value="P:immune system process"/>
    <property type="evidence" value="ECO:0007669"/>
    <property type="project" value="UniProtKB-KW"/>
</dbReference>
<keyword evidence="11" id="KW-1185">Reference proteome</keyword>
<proteinExistence type="predicted"/>